<dbReference type="AlphaFoldDB" id="B8M077"/>
<dbReference type="SUPFAM" id="SSF56281">
    <property type="entry name" value="Metallo-hydrolase/oxidoreductase"/>
    <property type="match status" value="1"/>
</dbReference>
<dbReference type="GeneID" id="8101499"/>
<dbReference type="VEuPathDB" id="FungiDB:TSTA_084060"/>
<accession>B8M077</accession>
<feature type="chain" id="PRO_5002877208" description="Metallo-beta-lactamase domain-containing protein" evidence="1">
    <location>
        <begin position="20"/>
        <end position="295"/>
    </location>
</feature>
<dbReference type="InParanoid" id="B8M077"/>
<dbReference type="RefSeq" id="XP_002478137.1">
    <property type="nucleotide sequence ID" value="XM_002478092.1"/>
</dbReference>
<evidence type="ECO:0000313" key="2">
    <source>
        <dbReference type="EMBL" id="EED21174.1"/>
    </source>
</evidence>
<dbReference type="Gene3D" id="3.60.15.10">
    <property type="entry name" value="Ribonuclease Z/Hydroxyacylglutathione hydrolase-like"/>
    <property type="match status" value="1"/>
</dbReference>
<feature type="signal peptide" evidence="1">
    <location>
        <begin position="1"/>
        <end position="19"/>
    </location>
</feature>
<protein>
    <recommendedName>
        <fullName evidence="4">Metallo-beta-lactamase domain-containing protein</fullName>
    </recommendedName>
</protein>
<sequence>MMWKSVSLLTFTLVACSSTQVVGPPLEVNPAYDPVPAFAVSPPLNSEGYRVEGFSKGAYMITNGYYQAMALVSTEGVIMVDAPPSIGQNLLYAVGNLTHLPITHQVYSHSHADHNGAAFLYGNVTRIGHRLTREYLALDNDPNRPLPENTGPNHTPDNCFIYAPAQKVLVFIDIAGHLTLSGTRQDVEDSYGYVSDLNANFREAYLLGISPANATNNLTAATLQAEALAANPNNPYAALSIVINAFSNYCNEVTNNKWSSKLAGTDMYGRSHAYAITDELRFEQDVPGPYSAVTD</sequence>
<dbReference type="HOGENOM" id="CLU_068924_0_0_1"/>
<organism evidence="2 3">
    <name type="scientific">Talaromyces stipitatus (strain ATCC 10500 / CBS 375.48 / QM 6759 / NRRL 1006)</name>
    <name type="common">Penicillium stipitatum</name>
    <dbReference type="NCBI Taxonomy" id="441959"/>
    <lineage>
        <taxon>Eukaryota</taxon>
        <taxon>Fungi</taxon>
        <taxon>Dikarya</taxon>
        <taxon>Ascomycota</taxon>
        <taxon>Pezizomycotina</taxon>
        <taxon>Eurotiomycetes</taxon>
        <taxon>Eurotiomycetidae</taxon>
        <taxon>Eurotiales</taxon>
        <taxon>Trichocomaceae</taxon>
        <taxon>Talaromyces</taxon>
        <taxon>Talaromyces sect. Talaromyces</taxon>
    </lineage>
</organism>
<proteinExistence type="predicted"/>
<dbReference type="EMBL" id="EQ962653">
    <property type="protein sequence ID" value="EED21174.1"/>
    <property type="molecule type" value="Genomic_DNA"/>
</dbReference>
<keyword evidence="3" id="KW-1185">Reference proteome</keyword>
<dbReference type="InterPro" id="IPR036866">
    <property type="entry name" value="RibonucZ/Hydroxyglut_hydro"/>
</dbReference>
<reference evidence="3" key="1">
    <citation type="journal article" date="2015" name="Genome Announc.">
        <title>Genome sequence of the AIDS-associated pathogen Penicillium marneffei (ATCC18224) and its near taxonomic relative Talaromyces stipitatus (ATCC10500).</title>
        <authorList>
            <person name="Nierman W.C."/>
            <person name="Fedorova-Abrams N.D."/>
            <person name="Andrianopoulos A."/>
        </authorList>
    </citation>
    <scope>NUCLEOTIDE SEQUENCE [LARGE SCALE GENOMIC DNA]</scope>
    <source>
        <strain evidence="3">ATCC 10500 / CBS 375.48 / QM 6759 / NRRL 1006</strain>
    </source>
</reference>
<dbReference type="PROSITE" id="PS51257">
    <property type="entry name" value="PROKAR_LIPOPROTEIN"/>
    <property type="match status" value="1"/>
</dbReference>
<evidence type="ECO:0000313" key="3">
    <source>
        <dbReference type="Proteomes" id="UP000001745"/>
    </source>
</evidence>
<keyword evidence="1" id="KW-0732">Signal</keyword>
<evidence type="ECO:0000256" key="1">
    <source>
        <dbReference type="SAM" id="SignalP"/>
    </source>
</evidence>
<name>B8M077_TALSN</name>
<gene>
    <name evidence="2" type="ORF">TSTA_084060</name>
</gene>
<dbReference type="Proteomes" id="UP000001745">
    <property type="component" value="Unassembled WGS sequence"/>
</dbReference>
<dbReference type="OrthoDB" id="449487at2759"/>
<evidence type="ECO:0008006" key="4">
    <source>
        <dbReference type="Google" id="ProtNLM"/>
    </source>
</evidence>
<dbReference type="eggNOG" id="ENOG502RM17">
    <property type="taxonomic scope" value="Eukaryota"/>
</dbReference>
<dbReference type="OMA" id="YERQFDD"/>